<feature type="region of interest" description="Disordered" evidence="1">
    <location>
        <begin position="763"/>
        <end position="808"/>
    </location>
</feature>
<dbReference type="STRING" id="521096.Tpau_1426"/>
<feature type="region of interest" description="Disordered" evidence="1">
    <location>
        <begin position="641"/>
        <end position="661"/>
    </location>
</feature>
<dbReference type="KEGG" id="tpr:Tpau_1426"/>
<dbReference type="CDD" id="cd04859">
    <property type="entry name" value="Prim_Pol"/>
    <property type="match status" value="1"/>
</dbReference>
<evidence type="ECO:0000259" key="2">
    <source>
        <dbReference type="SMART" id="SM00943"/>
    </source>
</evidence>
<dbReference type="Pfam" id="PF13481">
    <property type="entry name" value="AAA_25"/>
    <property type="match status" value="1"/>
</dbReference>
<dbReference type="SUPFAM" id="SSF52540">
    <property type="entry name" value="P-loop containing nucleoside triphosphate hydrolases"/>
    <property type="match status" value="1"/>
</dbReference>
<gene>
    <name evidence="3" type="ordered locus">Tpau_1426</name>
</gene>
<dbReference type="EMBL" id="CP001966">
    <property type="protein sequence ID" value="ADG78054.1"/>
    <property type="molecule type" value="Genomic_DNA"/>
</dbReference>
<evidence type="ECO:0000313" key="3">
    <source>
        <dbReference type="EMBL" id="ADG78054.1"/>
    </source>
</evidence>
<accession>D5UXG2</accession>
<reference evidence="3 4" key="2">
    <citation type="journal article" date="2011" name="Stand. Genomic Sci.">
        <title>Complete genome sequence of Tsukamurella paurometabola type strain (no. 33).</title>
        <authorList>
            <person name="Munk A.C."/>
            <person name="Lapidus A."/>
            <person name="Lucas S."/>
            <person name="Nolan M."/>
            <person name="Tice H."/>
            <person name="Cheng J.F."/>
            <person name="Del Rio T.G."/>
            <person name="Goodwin L."/>
            <person name="Pitluck S."/>
            <person name="Liolios K."/>
            <person name="Huntemann M."/>
            <person name="Ivanova N."/>
            <person name="Mavromatis K."/>
            <person name="Mikhailova N."/>
            <person name="Pati A."/>
            <person name="Chen A."/>
            <person name="Palaniappan K."/>
            <person name="Tapia R."/>
            <person name="Han C."/>
            <person name="Land M."/>
            <person name="Hauser L."/>
            <person name="Chang Y.J."/>
            <person name="Jeffries C.D."/>
            <person name="Brettin T."/>
            <person name="Yasawong M."/>
            <person name="Brambilla E.M."/>
            <person name="Rohde M."/>
            <person name="Sikorski J."/>
            <person name="Goker M."/>
            <person name="Detter J.C."/>
            <person name="Woyke T."/>
            <person name="Bristow J."/>
            <person name="Eisen J.A."/>
            <person name="Markowitz V."/>
            <person name="Hugenholtz P."/>
            <person name="Kyrpides N.C."/>
            <person name="Klenk H.P."/>
        </authorList>
    </citation>
    <scope>NUCLEOTIDE SEQUENCE [LARGE SCALE GENOMIC DNA]</scope>
    <source>
        <strain evidence="4">ATCC 8368 / DSM 20162 / CCUG 35730 / CIP 100753 / JCM 10117 / KCTC 9821 / NBRC 16120 / NCIMB 702349 / NCTC 13040</strain>
    </source>
</reference>
<dbReference type="Pfam" id="PF09250">
    <property type="entry name" value="Prim-Pol"/>
    <property type="match status" value="1"/>
</dbReference>
<dbReference type="eggNOG" id="COG0468">
    <property type="taxonomic scope" value="Bacteria"/>
</dbReference>
<reference evidence="4" key="1">
    <citation type="submission" date="2010-03" db="EMBL/GenBank/DDBJ databases">
        <title>The complete chromosome of Tsukamurella paurometabola DSM 20162.</title>
        <authorList>
            <consortium name="US DOE Joint Genome Institute (JGI-PGF)"/>
            <person name="Lucas S."/>
            <person name="Copeland A."/>
            <person name="Lapidus A."/>
            <person name="Glavina del Rio T."/>
            <person name="Dalin E."/>
            <person name="Tice H."/>
            <person name="Bruce D."/>
            <person name="Goodwin L."/>
            <person name="Pitluck S."/>
            <person name="Kyrpides N."/>
            <person name="Mavromatis K."/>
            <person name="Ivanova N."/>
            <person name="Mikhailova N."/>
            <person name="Munk A.C."/>
            <person name="Brettin T."/>
            <person name="Detter J.C."/>
            <person name="Tapia R."/>
            <person name="Han C."/>
            <person name="Larimer F."/>
            <person name="Land M."/>
            <person name="Hauser L."/>
            <person name="Markowitz V."/>
            <person name="Cheng J.-F."/>
            <person name="Hugenholtz P."/>
            <person name="Woyke T."/>
            <person name="Wu D."/>
            <person name="Jando M."/>
            <person name="Brambilla E."/>
            <person name="Klenk H.-P."/>
            <person name="Eisen J.A."/>
        </authorList>
    </citation>
    <scope>NUCLEOTIDE SEQUENCE [LARGE SCALE GENOMIC DNA]</scope>
    <source>
        <strain evidence="4">ATCC 8368 / DSM 20162 / CCUG 35730 / CIP 100753 / JCM 10117 / KCTC 9821 / NBRC 16120 / NCIMB 702349 / NCTC 13040</strain>
    </source>
</reference>
<organism evidence="3 4">
    <name type="scientific">Tsukamurella paurometabola (strain ATCC 8368 / DSM 20162 / CCUG 35730 / CIP 100753 / JCM 10117 / KCTC 9821 / NBRC 16120 / NCIMB 702349 / NCTC 13040)</name>
    <name type="common">Corynebacterium paurometabolum</name>
    <dbReference type="NCBI Taxonomy" id="521096"/>
    <lineage>
        <taxon>Bacteria</taxon>
        <taxon>Bacillati</taxon>
        <taxon>Actinomycetota</taxon>
        <taxon>Actinomycetes</taxon>
        <taxon>Mycobacteriales</taxon>
        <taxon>Tsukamurellaceae</taxon>
        <taxon>Tsukamurella</taxon>
    </lineage>
</organism>
<dbReference type="RefSeq" id="WP_013126092.1">
    <property type="nucleotide sequence ID" value="NC_014158.1"/>
</dbReference>
<dbReference type="Proteomes" id="UP000001213">
    <property type="component" value="Chromosome"/>
</dbReference>
<dbReference type="SUPFAM" id="SSF56747">
    <property type="entry name" value="Prim-pol domain"/>
    <property type="match status" value="1"/>
</dbReference>
<dbReference type="InterPro" id="IPR015330">
    <property type="entry name" value="DNA_primase/pol_bifunc_N"/>
</dbReference>
<evidence type="ECO:0000256" key="1">
    <source>
        <dbReference type="SAM" id="MobiDB-lite"/>
    </source>
</evidence>
<keyword evidence="4" id="KW-1185">Reference proteome</keyword>
<dbReference type="AlphaFoldDB" id="D5UXG2"/>
<dbReference type="InterPro" id="IPR027417">
    <property type="entry name" value="P-loop_NTPase"/>
</dbReference>
<protein>
    <submittedName>
        <fullName evidence="3">Bifunctional DNA primase/polymerase</fullName>
    </submittedName>
</protein>
<sequence>MTTSSSATVPPADGYAAWAQAYLDAGWRGVLPLPEGMKLPPPTSYTGQGTPDPDAAQIAAWARSPRFERGNLALRLPPNVIALDVDNHDGKPAAETIAALERAAGVPLPQTWTSTSRSDGSCHAFYRVSLLAGDRGWPGSLKQFGPGVDLLQTGHRYSLVWPSTNPANDGAHYRWYRPDGSPAAVGEIPRPEDLTELPQSFIDAITAPRSISGEKATEAEATALLDRLAAHPDYRAPMSERMAEAVADAIEQFPADGHGTMVAVQGKVIRYAELGDAGLGMAYALLRAGFIAAVTERYADRDTRGDGESVAAREFDKAWIGAGRTVAGDLTPQRELDGLSLARAALAPGGAWHPNTPGGVLERARISELVPEDDNPPSWAPVDLAGALDADPPLPMCLVRSDGVALMYPGKVHSVHGESESGKSWLVQYSVVQALLAGGAALYVDFESDARDVAGRLIAMGVPRSVLLDSSRFAYVRPEVDTSMNRERVAFEAILACEFTVAVIDGVTDSMGMYGYSIKDNDDIARWLRELPRAIARRTGAAVAMVDHVTKDPEGRGRNAIGGQHKMAGVDGAAFVVEPRTAFAVGIAGVISVRIAKDRAGEVRRHGGAWRKSDRTQPIAEFHLDATEQGRIAARLEAPENAGAVGDVDRTKPGAPTGEASERVKFRPTYFMEKVSLYWEETEFLSERSTSKTVTAMCQERKDANKPLKRDKWRDAITLLVEEGYATFVVGARDAHEHTVVKPYRQATDPLADQYSEAVARAKGKLEFTTETDPEERPGGPSEDRANDRATARSSDRATDRANRAGSP</sequence>
<dbReference type="Gene3D" id="3.40.50.300">
    <property type="entry name" value="P-loop containing nucleotide triphosphate hydrolases"/>
    <property type="match status" value="1"/>
</dbReference>
<feature type="domain" description="DNA primase/polymerase bifunctional N-terminal" evidence="2">
    <location>
        <begin position="19"/>
        <end position="194"/>
    </location>
</feature>
<name>D5UXG2_TSUPD</name>
<dbReference type="SMART" id="SM00943">
    <property type="entry name" value="Prim-Pol"/>
    <property type="match status" value="1"/>
</dbReference>
<evidence type="ECO:0000313" key="4">
    <source>
        <dbReference type="Proteomes" id="UP000001213"/>
    </source>
</evidence>
<proteinExistence type="predicted"/>
<dbReference type="HOGENOM" id="CLU_369993_0_0_11"/>
<feature type="compositionally biased region" description="Basic and acidic residues" evidence="1">
    <location>
        <begin position="775"/>
        <end position="808"/>
    </location>
</feature>